<dbReference type="InterPro" id="IPR014776">
    <property type="entry name" value="4pyrrole_Mease_sub2"/>
</dbReference>
<dbReference type="SUPFAM" id="SSF53790">
    <property type="entry name" value="Tetrapyrrole methylase"/>
    <property type="match status" value="1"/>
</dbReference>
<dbReference type="FunFam" id="3.30.950.10:FF:000001">
    <property type="entry name" value="Siroheme synthase"/>
    <property type="match status" value="1"/>
</dbReference>
<dbReference type="GO" id="GO:0016491">
    <property type="term" value="F:oxidoreductase activity"/>
    <property type="evidence" value="ECO:0007669"/>
    <property type="project" value="UniProtKB-KW"/>
</dbReference>
<dbReference type="GO" id="GO:0009236">
    <property type="term" value="P:cobalamin biosynthetic process"/>
    <property type="evidence" value="ECO:0007669"/>
    <property type="project" value="UniProtKB-KW"/>
</dbReference>
<dbReference type="InterPro" id="IPR050161">
    <property type="entry name" value="Siro_Cobalamin_biosynth"/>
</dbReference>
<dbReference type="GO" id="GO:0004851">
    <property type="term" value="F:uroporphyrin-III C-methyltransferase activity"/>
    <property type="evidence" value="ECO:0007669"/>
    <property type="project" value="UniProtKB-EC"/>
</dbReference>
<evidence type="ECO:0000256" key="11">
    <source>
        <dbReference type="ARBA" id="ARBA00025705"/>
    </source>
</evidence>
<dbReference type="AlphaFoldDB" id="A0A370DL89"/>
<comment type="caution">
    <text evidence="15">The sequence shown here is derived from an EMBL/GenBank/DDBJ whole genome shotgun (WGS) entry which is preliminary data.</text>
</comment>
<keyword evidence="16" id="KW-1185">Reference proteome</keyword>
<evidence type="ECO:0000256" key="4">
    <source>
        <dbReference type="ARBA" id="ARBA00022603"/>
    </source>
</evidence>
<evidence type="ECO:0000313" key="15">
    <source>
        <dbReference type="EMBL" id="RDH85658.1"/>
    </source>
</evidence>
<gene>
    <name evidence="15" type="primary">cobA</name>
    <name evidence="15" type="ORF">DIZ80_01635</name>
</gene>
<keyword evidence="5 13" id="KW-0808">Transferase</keyword>
<dbReference type="GO" id="GO:0019354">
    <property type="term" value="P:siroheme biosynthetic process"/>
    <property type="evidence" value="ECO:0007669"/>
    <property type="project" value="UniProtKB-UniPathway"/>
</dbReference>
<evidence type="ECO:0000256" key="10">
    <source>
        <dbReference type="ARBA" id="ARBA00023268"/>
    </source>
</evidence>
<dbReference type="NCBIfam" id="NF004790">
    <property type="entry name" value="PRK06136.1"/>
    <property type="match status" value="1"/>
</dbReference>
<organism evidence="15 16">
    <name type="scientific">endosymbiont of Galathealinum brachiosum</name>
    <dbReference type="NCBI Taxonomy" id="2200906"/>
    <lineage>
        <taxon>Bacteria</taxon>
        <taxon>Pseudomonadati</taxon>
        <taxon>Pseudomonadota</taxon>
        <taxon>Gammaproteobacteria</taxon>
        <taxon>sulfur-oxidizing symbionts</taxon>
    </lineage>
</organism>
<dbReference type="PROSITE" id="PS00839">
    <property type="entry name" value="SUMT_1"/>
    <property type="match status" value="1"/>
</dbReference>
<reference evidence="15 16" key="1">
    <citation type="journal article" date="2018" name="ISME J.">
        <title>Endosymbiont genomes yield clues of tubeworm success.</title>
        <authorList>
            <person name="Li Y."/>
            <person name="Liles M.R."/>
            <person name="Halanych K.M."/>
        </authorList>
    </citation>
    <scope>NUCLEOTIDE SEQUENCE [LARGE SCALE GENOMIC DNA]</scope>
    <source>
        <strain evidence="15">A1464</strain>
    </source>
</reference>
<comment type="similarity">
    <text evidence="1 13">Belongs to the precorrin methyltransferase family.</text>
</comment>
<dbReference type="Proteomes" id="UP000254266">
    <property type="component" value="Unassembled WGS sequence"/>
</dbReference>
<keyword evidence="10" id="KW-0511">Multifunctional enzyme</keyword>
<evidence type="ECO:0000256" key="5">
    <source>
        <dbReference type="ARBA" id="ARBA00022679"/>
    </source>
</evidence>
<evidence type="ECO:0000313" key="16">
    <source>
        <dbReference type="Proteomes" id="UP000254266"/>
    </source>
</evidence>
<keyword evidence="8" id="KW-0456">Lyase</keyword>
<evidence type="ECO:0000256" key="13">
    <source>
        <dbReference type="RuleBase" id="RU003960"/>
    </source>
</evidence>
<dbReference type="CDD" id="cd11642">
    <property type="entry name" value="SUMT"/>
    <property type="match status" value="1"/>
</dbReference>
<evidence type="ECO:0000256" key="1">
    <source>
        <dbReference type="ARBA" id="ARBA00005879"/>
    </source>
</evidence>
<keyword evidence="6" id="KW-0949">S-adenosyl-L-methionine</keyword>
<dbReference type="Gene3D" id="3.30.950.10">
    <property type="entry name" value="Methyltransferase, Cobalt-precorrin-4 Transmethylase, Domain 2"/>
    <property type="match status" value="1"/>
</dbReference>
<dbReference type="InterPro" id="IPR003043">
    <property type="entry name" value="Uropor_MeTrfase_CS"/>
</dbReference>
<dbReference type="PROSITE" id="PS00840">
    <property type="entry name" value="SUMT_2"/>
    <property type="match status" value="1"/>
</dbReference>
<dbReference type="PANTHER" id="PTHR45790">
    <property type="entry name" value="SIROHEME SYNTHASE-RELATED"/>
    <property type="match status" value="1"/>
</dbReference>
<sequence>MLNSKALISLVGAGPGDPDLLTLKAYKLIQQADVVVYDRLVSEEIQQLIPHGVKKIYVGKASGKHHMNQDEINTLLVTLAKKDRKVVRLKGGDPFIFGRGSEEAAYLVKHDIDFEYVPGITAASACSAYAGIPLTHRGVASSVRLITGHCRADKPLDLNWKSLADEDTTLVFYMGLASLPQLRERLIEAGLPASTPAAAVENGTKDVQRRCLSTLDNLPSDVIKMSICSPALIIIGKVVDFAETLDWFSPIQDRDKEELDVKTRQYIADA</sequence>
<dbReference type="GO" id="GO:0016829">
    <property type="term" value="F:lyase activity"/>
    <property type="evidence" value="ECO:0007669"/>
    <property type="project" value="UniProtKB-KW"/>
</dbReference>
<feature type="domain" description="Tetrapyrrole methylase" evidence="14">
    <location>
        <begin position="8"/>
        <end position="218"/>
    </location>
</feature>
<dbReference type="NCBIfam" id="TIGR01469">
    <property type="entry name" value="cobA_cysG_Cterm"/>
    <property type="match status" value="1"/>
</dbReference>
<keyword evidence="4 13" id="KW-0489">Methyltransferase</keyword>
<keyword evidence="9" id="KW-0627">Porphyrin biosynthesis</keyword>
<dbReference type="EMBL" id="QFXC01000003">
    <property type="protein sequence ID" value="RDH85658.1"/>
    <property type="molecule type" value="Genomic_DNA"/>
</dbReference>
<dbReference type="InterPro" id="IPR006366">
    <property type="entry name" value="CobA/CysG_C"/>
</dbReference>
<evidence type="ECO:0000259" key="14">
    <source>
        <dbReference type="Pfam" id="PF00590"/>
    </source>
</evidence>
<evidence type="ECO:0000256" key="3">
    <source>
        <dbReference type="ARBA" id="ARBA00022573"/>
    </source>
</evidence>
<dbReference type="EC" id="2.1.1.107" evidence="2"/>
<dbReference type="FunFam" id="3.40.1010.10:FF:000001">
    <property type="entry name" value="Siroheme synthase"/>
    <property type="match status" value="1"/>
</dbReference>
<name>A0A370DL89_9GAMM</name>
<dbReference type="InterPro" id="IPR014777">
    <property type="entry name" value="4pyrrole_Mease_sub1"/>
</dbReference>
<evidence type="ECO:0000256" key="9">
    <source>
        <dbReference type="ARBA" id="ARBA00023244"/>
    </source>
</evidence>
<dbReference type="UniPathway" id="UPA00262">
    <property type="reaction ID" value="UER00211"/>
</dbReference>
<dbReference type="InterPro" id="IPR035996">
    <property type="entry name" value="4pyrrol_Methylase_sf"/>
</dbReference>
<evidence type="ECO:0000256" key="12">
    <source>
        <dbReference type="ARBA" id="ARBA00060548"/>
    </source>
</evidence>
<keyword evidence="3" id="KW-0169">Cobalamin biosynthesis</keyword>
<evidence type="ECO:0000256" key="8">
    <source>
        <dbReference type="ARBA" id="ARBA00023239"/>
    </source>
</evidence>
<protein>
    <recommendedName>
        <fullName evidence="2">uroporphyrinogen-III C-methyltransferase</fullName>
        <ecNumber evidence="2">2.1.1.107</ecNumber>
    </recommendedName>
</protein>
<accession>A0A370DL89</accession>
<dbReference type="Gene3D" id="3.40.1010.10">
    <property type="entry name" value="Cobalt-precorrin-4 Transmethylase, Domain 1"/>
    <property type="match status" value="1"/>
</dbReference>
<dbReference type="InterPro" id="IPR000878">
    <property type="entry name" value="4pyrrol_Mease"/>
</dbReference>
<comment type="pathway">
    <text evidence="11">Porphyrin-containing compound metabolism; siroheme biosynthesis; precorrin-2 from uroporphyrinogen III: step 1/1.</text>
</comment>
<dbReference type="PANTHER" id="PTHR45790:SF3">
    <property type="entry name" value="S-ADENOSYL-L-METHIONINE-DEPENDENT UROPORPHYRINOGEN III METHYLTRANSFERASE, CHLOROPLASTIC"/>
    <property type="match status" value="1"/>
</dbReference>
<evidence type="ECO:0000256" key="7">
    <source>
        <dbReference type="ARBA" id="ARBA00023002"/>
    </source>
</evidence>
<dbReference type="Pfam" id="PF00590">
    <property type="entry name" value="TP_methylase"/>
    <property type="match status" value="1"/>
</dbReference>
<evidence type="ECO:0000256" key="2">
    <source>
        <dbReference type="ARBA" id="ARBA00012162"/>
    </source>
</evidence>
<keyword evidence="7" id="KW-0560">Oxidoreductase</keyword>
<dbReference type="GO" id="GO:0032259">
    <property type="term" value="P:methylation"/>
    <property type="evidence" value="ECO:0007669"/>
    <property type="project" value="UniProtKB-KW"/>
</dbReference>
<comment type="pathway">
    <text evidence="12">Cofactor biosynthesis; adenosylcobalamin biosynthesis; precorrin-2 from uroporphyrinogen III: step 1/1.</text>
</comment>
<proteinExistence type="inferred from homology"/>
<evidence type="ECO:0000256" key="6">
    <source>
        <dbReference type="ARBA" id="ARBA00022691"/>
    </source>
</evidence>